<organism evidence="7 8">
    <name type="scientific">Eubacterium pyruvativorans</name>
    <dbReference type="NCBI Taxonomy" id="155865"/>
    <lineage>
        <taxon>Bacteria</taxon>
        <taxon>Bacillati</taxon>
        <taxon>Bacillota</taxon>
        <taxon>Clostridia</taxon>
        <taxon>Eubacteriales</taxon>
        <taxon>Eubacteriaceae</taxon>
        <taxon>Eubacterium</taxon>
    </lineage>
</organism>
<dbReference type="InterPro" id="IPR017437">
    <property type="entry name" value="ATP-NAD_kinase_PpnK-typ_C"/>
</dbReference>
<dbReference type="Gene3D" id="2.60.200.30">
    <property type="entry name" value="Probable inorganic polyphosphate/atp-NAD kinase, domain 2"/>
    <property type="match status" value="1"/>
</dbReference>
<feature type="binding site" evidence="6">
    <location>
        <position position="187"/>
    </location>
    <ligand>
        <name>NAD(+)</name>
        <dbReference type="ChEBI" id="CHEBI:57540"/>
    </ligand>
</feature>
<dbReference type="EC" id="2.7.1.23" evidence="6"/>
<dbReference type="STRING" id="155865.SAMN05216515_10514"/>
<dbReference type="EMBL" id="FPBT01000001">
    <property type="protein sequence ID" value="SFU29602.1"/>
    <property type="molecule type" value="Genomic_DNA"/>
</dbReference>
<dbReference type="PANTHER" id="PTHR20275:SF0">
    <property type="entry name" value="NAD KINASE"/>
    <property type="match status" value="1"/>
</dbReference>
<gene>
    <name evidence="6" type="primary">nadK</name>
    <name evidence="7" type="ORF">SAMN05216508_101157</name>
</gene>
<dbReference type="RefSeq" id="WP_090469309.1">
    <property type="nucleotide sequence ID" value="NZ_CACVNK010000007.1"/>
</dbReference>
<keyword evidence="2 6" id="KW-0418">Kinase</keyword>
<comment type="cofactor">
    <cofactor evidence="6">
        <name>a divalent metal cation</name>
        <dbReference type="ChEBI" id="CHEBI:60240"/>
    </cofactor>
</comment>
<feature type="binding site" evidence="6">
    <location>
        <position position="152"/>
    </location>
    <ligand>
        <name>NAD(+)</name>
        <dbReference type="ChEBI" id="CHEBI:57540"/>
    </ligand>
</feature>
<keyword evidence="8" id="KW-1185">Reference proteome</keyword>
<evidence type="ECO:0000313" key="7">
    <source>
        <dbReference type="EMBL" id="SFU29602.1"/>
    </source>
</evidence>
<evidence type="ECO:0000256" key="4">
    <source>
        <dbReference type="ARBA" id="ARBA00023027"/>
    </source>
</evidence>
<dbReference type="GO" id="GO:0005524">
    <property type="term" value="F:ATP binding"/>
    <property type="evidence" value="ECO:0007669"/>
    <property type="project" value="UniProtKB-KW"/>
</dbReference>
<dbReference type="Pfam" id="PF20143">
    <property type="entry name" value="NAD_kinase_C"/>
    <property type="match status" value="1"/>
</dbReference>
<name>A0A1I7F091_9FIRM</name>
<dbReference type="Gene3D" id="3.40.50.10330">
    <property type="entry name" value="Probable inorganic polyphosphate/atp-NAD kinase, domain 1"/>
    <property type="match status" value="1"/>
</dbReference>
<comment type="subcellular location">
    <subcellularLocation>
        <location evidence="6">Cytoplasm</location>
    </subcellularLocation>
</comment>
<evidence type="ECO:0000256" key="2">
    <source>
        <dbReference type="ARBA" id="ARBA00022777"/>
    </source>
</evidence>
<evidence type="ECO:0000256" key="6">
    <source>
        <dbReference type="HAMAP-Rule" id="MF_00361"/>
    </source>
</evidence>
<dbReference type="InterPro" id="IPR002504">
    <property type="entry name" value="NADK"/>
</dbReference>
<keyword evidence="6" id="KW-0067">ATP-binding</keyword>
<accession>A0A1I7F091</accession>
<dbReference type="GO" id="GO:0003951">
    <property type="term" value="F:NAD+ kinase activity"/>
    <property type="evidence" value="ECO:0007669"/>
    <property type="project" value="UniProtKB-UniRule"/>
</dbReference>
<keyword evidence="1 6" id="KW-0808">Transferase</keyword>
<keyword evidence="6" id="KW-0547">Nucleotide-binding</keyword>
<dbReference type="AlphaFoldDB" id="A0A1I7F091"/>
<dbReference type="SUPFAM" id="SSF111331">
    <property type="entry name" value="NAD kinase/diacylglycerol kinase-like"/>
    <property type="match status" value="1"/>
</dbReference>
<dbReference type="GO" id="GO:0005737">
    <property type="term" value="C:cytoplasm"/>
    <property type="evidence" value="ECO:0007669"/>
    <property type="project" value="UniProtKB-SubCell"/>
</dbReference>
<dbReference type="GO" id="GO:0006741">
    <property type="term" value="P:NADP+ biosynthetic process"/>
    <property type="evidence" value="ECO:0007669"/>
    <property type="project" value="UniProtKB-UniRule"/>
</dbReference>
<protein>
    <recommendedName>
        <fullName evidence="6">NAD kinase</fullName>
        <ecNumber evidence="6">2.7.1.23</ecNumber>
    </recommendedName>
    <alternativeName>
        <fullName evidence="6">ATP-dependent NAD kinase</fullName>
    </alternativeName>
</protein>
<comment type="catalytic activity">
    <reaction evidence="5 6">
        <text>NAD(+) + ATP = ADP + NADP(+) + H(+)</text>
        <dbReference type="Rhea" id="RHEA:18629"/>
        <dbReference type="ChEBI" id="CHEBI:15378"/>
        <dbReference type="ChEBI" id="CHEBI:30616"/>
        <dbReference type="ChEBI" id="CHEBI:57540"/>
        <dbReference type="ChEBI" id="CHEBI:58349"/>
        <dbReference type="ChEBI" id="CHEBI:456216"/>
        <dbReference type="EC" id="2.7.1.23"/>
    </reaction>
</comment>
<dbReference type="Proteomes" id="UP000198817">
    <property type="component" value="Unassembled WGS sequence"/>
</dbReference>
<sequence length="279" mass="31343">MDRTIFIYANQAETSRKIAAECKEKLLHAGLRVTDQLTRDTDLIICIGGDGTFLELIHAYDFPQTPIIGINTGHLGFFQDLLPTQIDQFIEYYLHHLDHLQVVSTVECSIWAGHEIYKMTGINEMVVKGELGAIIHLNVFFGDAMIERFSGDGILVSTPAGSTAYNYSIGGSIVDPHLELLQMTPIAPMNTTVYRSFTSSLILPSNQLLTLIPDMRQDPYINIQSDGFIREFNDVKKITIGYSTKKIHLVKFSGYEFWTKVKEKFLIGNADGSTEQDLK</sequence>
<feature type="binding site" evidence="6">
    <location>
        <position position="160"/>
    </location>
    <ligand>
        <name>NAD(+)</name>
        <dbReference type="ChEBI" id="CHEBI:57540"/>
    </ligand>
</feature>
<reference evidence="7 8" key="1">
    <citation type="submission" date="2016-10" db="EMBL/GenBank/DDBJ databases">
        <authorList>
            <person name="de Groot N.N."/>
        </authorList>
    </citation>
    <scope>NUCLEOTIDE SEQUENCE [LARGE SCALE GENOMIC DNA]</scope>
    <source>
        <strain evidence="7 8">KHGC13</strain>
    </source>
</reference>
<feature type="binding site" evidence="6">
    <location>
        <begin position="50"/>
        <end position="51"/>
    </location>
    <ligand>
        <name>NAD(+)</name>
        <dbReference type="ChEBI" id="CHEBI:57540"/>
    </ligand>
</feature>
<proteinExistence type="inferred from homology"/>
<dbReference type="Pfam" id="PF01513">
    <property type="entry name" value="NAD_kinase"/>
    <property type="match status" value="1"/>
</dbReference>
<dbReference type="InterPro" id="IPR016064">
    <property type="entry name" value="NAD/diacylglycerol_kinase_sf"/>
</dbReference>
<dbReference type="InterPro" id="IPR017438">
    <property type="entry name" value="ATP-NAD_kinase_N"/>
</dbReference>
<keyword evidence="4 6" id="KW-0520">NAD</keyword>
<feature type="binding site" evidence="6">
    <location>
        <begin position="163"/>
        <end position="168"/>
    </location>
    <ligand>
        <name>NAD(+)</name>
        <dbReference type="ChEBI" id="CHEBI:57540"/>
    </ligand>
</feature>
<dbReference type="OrthoDB" id="9774737at2"/>
<keyword evidence="6" id="KW-0963">Cytoplasm</keyword>
<comment type="function">
    <text evidence="6">Involved in the regulation of the intracellular balance of NAD and NADP, and is a key enzyme in the biosynthesis of NADP. Catalyzes specifically the phosphorylation on 2'-hydroxyl of the adenosine moiety of NAD to yield NADP.</text>
</comment>
<evidence type="ECO:0000256" key="3">
    <source>
        <dbReference type="ARBA" id="ARBA00022857"/>
    </source>
</evidence>
<comment type="caution">
    <text evidence="6">Lacks conserved residue(s) required for the propagation of feature annotation.</text>
</comment>
<comment type="similarity">
    <text evidence="6">Belongs to the NAD kinase family.</text>
</comment>
<dbReference type="GO" id="GO:0051287">
    <property type="term" value="F:NAD binding"/>
    <property type="evidence" value="ECO:0007669"/>
    <property type="project" value="UniProtKB-ARBA"/>
</dbReference>
<dbReference type="HAMAP" id="MF_00361">
    <property type="entry name" value="NAD_kinase"/>
    <property type="match status" value="1"/>
</dbReference>
<dbReference type="PANTHER" id="PTHR20275">
    <property type="entry name" value="NAD KINASE"/>
    <property type="match status" value="1"/>
</dbReference>
<dbReference type="GO" id="GO:0046872">
    <property type="term" value="F:metal ion binding"/>
    <property type="evidence" value="ECO:0007669"/>
    <property type="project" value="UniProtKB-UniRule"/>
</dbReference>
<keyword evidence="3 6" id="KW-0521">NADP</keyword>
<feature type="binding site" evidence="6">
    <location>
        <begin position="123"/>
        <end position="124"/>
    </location>
    <ligand>
        <name>NAD(+)</name>
        <dbReference type="ChEBI" id="CHEBI:57540"/>
    </ligand>
</feature>
<dbReference type="GO" id="GO:0019674">
    <property type="term" value="P:NAD+ metabolic process"/>
    <property type="evidence" value="ECO:0007669"/>
    <property type="project" value="InterPro"/>
</dbReference>
<evidence type="ECO:0000313" key="8">
    <source>
        <dbReference type="Proteomes" id="UP000198817"/>
    </source>
</evidence>
<evidence type="ECO:0000256" key="1">
    <source>
        <dbReference type="ARBA" id="ARBA00022679"/>
    </source>
</evidence>
<evidence type="ECO:0000256" key="5">
    <source>
        <dbReference type="ARBA" id="ARBA00047925"/>
    </source>
</evidence>
<feature type="active site" description="Proton acceptor" evidence="6">
    <location>
        <position position="50"/>
    </location>
</feature>